<accession>A0A7R8ZR29</accession>
<reference evidence="1" key="1">
    <citation type="submission" date="2020-11" db="EMBL/GenBank/DDBJ databases">
        <authorList>
            <person name="Tran Van P."/>
        </authorList>
    </citation>
    <scope>NUCLEOTIDE SEQUENCE</scope>
</reference>
<dbReference type="Gene3D" id="1.10.287.770">
    <property type="entry name" value="YojJ-like"/>
    <property type="match status" value="1"/>
</dbReference>
<protein>
    <submittedName>
        <fullName evidence="1">Uncharacterized protein</fullName>
    </submittedName>
</protein>
<name>A0A7R8ZR29_9CRUS</name>
<dbReference type="AlphaFoldDB" id="A0A7R8ZR29"/>
<evidence type="ECO:0000313" key="1">
    <source>
        <dbReference type="EMBL" id="CAD7233957.1"/>
    </source>
</evidence>
<sequence length="248" mass="28425">MAYRTFRELMTDIVRDNVQIARGELGTNTMDLLKEIGHNFHTFFNDENMSGNWSTYAYEGPLEERGAMQLCSTLERKKEVPNNVRVRFGLKEMIEGDTTWVIKVVPPDSAIHLFQEGDSSARIWTVNPGHFFTVSVDVEEFQFLSTRTTPCESDPSYSYHQCITRCVTDQWMDPKTWSNLEQTNFAPGSAMLEIRSVQSLRPVFKEVWNYEFGQMVAEIGGNLGMFLGFSFLGSVGWILQDKLRKMVG</sequence>
<dbReference type="EMBL" id="OB667371">
    <property type="protein sequence ID" value="CAD7233957.1"/>
    <property type="molecule type" value="Genomic_DNA"/>
</dbReference>
<gene>
    <name evidence="1" type="ORF">CTOB1V02_LOCUS11775</name>
</gene>
<dbReference type="OrthoDB" id="8065060at2759"/>
<organism evidence="1">
    <name type="scientific">Cyprideis torosa</name>
    <dbReference type="NCBI Taxonomy" id="163714"/>
    <lineage>
        <taxon>Eukaryota</taxon>
        <taxon>Metazoa</taxon>
        <taxon>Ecdysozoa</taxon>
        <taxon>Arthropoda</taxon>
        <taxon>Crustacea</taxon>
        <taxon>Oligostraca</taxon>
        <taxon>Ostracoda</taxon>
        <taxon>Podocopa</taxon>
        <taxon>Podocopida</taxon>
        <taxon>Cytherocopina</taxon>
        <taxon>Cytheroidea</taxon>
        <taxon>Cytherideidae</taxon>
        <taxon>Cyprideis</taxon>
    </lineage>
</organism>
<proteinExistence type="predicted"/>